<proteinExistence type="predicted"/>
<keyword evidence="1" id="KW-0472">Membrane</keyword>
<keyword evidence="3" id="KW-1185">Reference proteome</keyword>
<feature type="transmembrane region" description="Helical" evidence="1">
    <location>
        <begin position="346"/>
        <end position="367"/>
    </location>
</feature>
<reference evidence="2 3" key="1">
    <citation type="journal article" date="2018" name="Elife">
        <title>Discovery and characterization of a prevalent human gut bacterial enzyme sufficient for the inactivation of a family of plant toxins.</title>
        <authorList>
            <person name="Koppel N."/>
            <person name="Bisanz J.E."/>
            <person name="Pandelia M.E."/>
            <person name="Turnbaugh P.J."/>
            <person name="Balskus E.P."/>
        </authorList>
    </citation>
    <scope>NUCLEOTIDE SEQUENCE [LARGE SCALE GENOMIC DNA]</scope>
    <source>
        <strain evidence="2 3">3C</strain>
    </source>
</reference>
<name>A0A369M168_9ACTN</name>
<dbReference type="OrthoDB" id="9815466at2"/>
<keyword evidence="1" id="KW-0812">Transmembrane</keyword>
<feature type="transmembrane region" description="Helical" evidence="1">
    <location>
        <begin position="373"/>
        <end position="394"/>
    </location>
</feature>
<comment type="caution">
    <text evidence="2">The sequence shown here is derived from an EMBL/GenBank/DDBJ whole genome shotgun (WGS) entry which is preliminary data.</text>
</comment>
<evidence type="ECO:0008006" key="4">
    <source>
        <dbReference type="Google" id="ProtNLM"/>
    </source>
</evidence>
<sequence length="959" mass="106472">MMQKGENLIERFECSTSKRSYVVVFSVVFLAFFIVMCFSFLMAGKGFLWLTDGLEQQYVFFAAQGEWLRQILNTIFVEHNFALPMWSTEIGYGGDMLVTLFSCIGDPVNLISVFFPLEYADLALNMTVAIHLYLAGLIFSFYCLYKGNGRFGTLIGAVVFMFSGFTLLAFTQVFMLACLVYGPLVLWGIDKVFDRKNPVLFIASIALCFLNSVTFSYSICLLLLVYCLVRYWHLDEKKTPRGFAKWVFKIAGYTMIGALIGMVFFVPNAMAILGQGRLGVDRPEALFYEPLYYIKLLAGFLAGTDVGADCSYGFAAIALIAVFALFGTKKSRDVSGSVDGIMKIMFIVLTVFLCLPAIGKVFNGFAYPNNRWVWAYALCVSYIVVAVMPRLLALNVRQKRFVVIGSIAYALVTGLVFLPFASKEVLFSCIVLIGLAFLLCNAKDIAKQKAKLAILGSTFVCIAFVFNNFGSIFTSGGPHAASRQVGIGRSYELLVNNNPSNVVSEIVDDSFWRYDGSRVPMFRNSNMVQHQNALLFYSSYYNDLVDRYHSYMGLISSSMNFSYTGLDARTPLEALAGVKYFVVPKGQTDMLPPLFTHKAACGVYDGMEYIAYGTDDYLPTTFFYDEVIDEADFEAMTPAQRQQALLQGVVIEEPSSLAKNADLRFTDQAVSYEIAPKLDKEQSFDDVNDAFEEQGIEIDGTKFTVVRSGATIVLKADIPADVEAYLYIKGVKYSDVPPSSRFTEAQRESMSLYSKELALFDDVFYGSPTKDVKLDVKLDDVSQQVWNPTASSHLYGGKDSWLVNLGYSDEERKDVEVTFSSAGVYDLEDLQIVVQPIDAYADQIQKLKSTSAKIHGASFNGSTYSCTADAEGSPKLLYFGIPYSSGWSAYVDDNPVEIKHSNVAFMGVELDGGRHEVELRYETPGLKTGAMLSLVGLVMLGAVVVVGRVRRTKIAEETK</sequence>
<feature type="transmembrane region" description="Helical" evidence="1">
    <location>
        <begin position="930"/>
        <end position="949"/>
    </location>
</feature>
<dbReference type="InterPro" id="IPR018580">
    <property type="entry name" value="Uncharacterised_YfhO"/>
</dbReference>
<organism evidence="2 3">
    <name type="scientific">Gordonibacter pamelaeae</name>
    <dbReference type="NCBI Taxonomy" id="471189"/>
    <lineage>
        <taxon>Bacteria</taxon>
        <taxon>Bacillati</taxon>
        <taxon>Actinomycetota</taxon>
        <taxon>Coriobacteriia</taxon>
        <taxon>Eggerthellales</taxon>
        <taxon>Eggerthellaceae</taxon>
        <taxon>Gordonibacter</taxon>
    </lineage>
</organism>
<accession>A0A369M168</accession>
<feature type="transmembrane region" description="Helical" evidence="1">
    <location>
        <begin position="401"/>
        <end position="419"/>
    </location>
</feature>
<keyword evidence="1" id="KW-1133">Transmembrane helix</keyword>
<dbReference type="Proteomes" id="UP000254000">
    <property type="component" value="Unassembled WGS sequence"/>
</dbReference>
<feature type="transmembrane region" description="Helical" evidence="1">
    <location>
        <begin position="425"/>
        <end position="442"/>
    </location>
</feature>
<feature type="transmembrane region" description="Helical" evidence="1">
    <location>
        <begin position="250"/>
        <end position="273"/>
    </location>
</feature>
<feature type="transmembrane region" description="Helical" evidence="1">
    <location>
        <begin position="454"/>
        <end position="473"/>
    </location>
</feature>
<gene>
    <name evidence="2" type="ORF">C1877_05085</name>
</gene>
<feature type="transmembrane region" description="Helical" evidence="1">
    <location>
        <begin position="21"/>
        <end position="43"/>
    </location>
</feature>
<evidence type="ECO:0000256" key="1">
    <source>
        <dbReference type="SAM" id="Phobius"/>
    </source>
</evidence>
<dbReference type="AlphaFoldDB" id="A0A369M168"/>
<feature type="transmembrane region" description="Helical" evidence="1">
    <location>
        <begin position="293"/>
        <end position="326"/>
    </location>
</feature>
<feature type="transmembrane region" description="Helical" evidence="1">
    <location>
        <begin position="157"/>
        <end position="187"/>
    </location>
</feature>
<evidence type="ECO:0000313" key="2">
    <source>
        <dbReference type="EMBL" id="RDB65513.1"/>
    </source>
</evidence>
<feature type="transmembrane region" description="Helical" evidence="1">
    <location>
        <begin position="122"/>
        <end position="145"/>
    </location>
</feature>
<feature type="transmembrane region" description="Helical" evidence="1">
    <location>
        <begin position="199"/>
        <end position="229"/>
    </location>
</feature>
<dbReference type="PANTHER" id="PTHR38454:SF1">
    <property type="entry name" value="INTEGRAL MEMBRANE PROTEIN"/>
    <property type="match status" value="1"/>
</dbReference>
<dbReference type="Pfam" id="PF09586">
    <property type="entry name" value="YfhO"/>
    <property type="match status" value="1"/>
</dbReference>
<evidence type="ECO:0000313" key="3">
    <source>
        <dbReference type="Proteomes" id="UP000254000"/>
    </source>
</evidence>
<dbReference type="PANTHER" id="PTHR38454">
    <property type="entry name" value="INTEGRAL MEMBRANE PROTEIN-RELATED"/>
    <property type="match status" value="1"/>
</dbReference>
<protein>
    <recommendedName>
        <fullName evidence="4">YfhO family protein</fullName>
    </recommendedName>
</protein>
<dbReference type="EMBL" id="PPTS01000003">
    <property type="protein sequence ID" value="RDB65513.1"/>
    <property type="molecule type" value="Genomic_DNA"/>
</dbReference>